<evidence type="ECO:0000256" key="16">
    <source>
        <dbReference type="ARBA" id="ARBA00023125"/>
    </source>
</evidence>
<dbReference type="InterPro" id="IPR043128">
    <property type="entry name" value="Rev_trsase/Diguanyl_cyclase"/>
</dbReference>
<sequence length="913" mass="102018">MPFLISASKLASELWLQEARVHPGNWPVGPGPRRREGCGGWGRAPGFPRDRAEAAGSCAAVGRRGREELGAEPGEEGARDEEEDAARAMERAEAGVSVGSPVHDRVVPAGSSSSRVIVHVDLDCFYAQVEMISNPELKGKPLGVQQKYLVVTCNYEARELGVKKLMNVRDAKEKCPQLVLVNGEDLTRYREISYKVTELLEEFSPVVERLGFDENFVDLTEMVDKRLQQLPSDDLSALTVSAINLHDVLHIRLLVGSQIAAEMREAMYNQLGLTGCAGVASNKLLAKLVSGIFKPNQQTVLLPESSQDLIHSLKHIKEMPALGISSVHDLQTVSSKILEKELGIPIAQRIQKLSFGEDNSPVTPSGPPQSFSEEDSLKKCSSEVEAKSKIQELLASLLNRVCQDGRKPHTVRLTIRRYSSEKHCNRESRQCSIPSHIVQKLGTGSYDVMTPMVDILMKLFRSMVNVKMPFHLTLLSVCFCNLKSLNTTKKGTIDYYLTPSLSTTSCSGKHSFKMKDTHMEEFSKDKKTNWDFLPTGRIESPRTRKSPLDTISFSKDQNSDDFSLCSLPEGIDQEVFKQLPVDIQEEILSGKSREKVQGKRSLSCPLQASRGILSFFSTKQMQDSPLNPGGNLSNSKQISSSSPCEPGTSGLNNSSSYLSSQKDYSHSLDSSLKDERMSQGPKKSQGFHFSNTNPTVSVFHSFPNLQREQLFSKNRTTDSHKQPTAAASHQEGLAENREQDSTAEKITLPSDVDPKVFYELPEEVQKELLADWKRRTGSDFHNLFFFFLLCEGRERGLFSYTVKPSNELQSLFGMKHVCSTTVQKYKNHQWNYECKKLESARCHHCHCFSTSRSWRAVTHHHDPVIRKLLPPPVDAVTFWHTRLWQVDTGTWGGAGGASLFLVLDGQQKQRRDK</sequence>
<feature type="compositionally biased region" description="Polar residues" evidence="25">
    <location>
        <begin position="360"/>
        <end position="371"/>
    </location>
</feature>
<evidence type="ECO:0000256" key="19">
    <source>
        <dbReference type="ARBA" id="ARBA00023242"/>
    </source>
</evidence>
<dbReference type="GO" id="GO:0006260">
    <property type="term" value="P:DNA replication"/>
    <property type="evidence" value="ECO:0007669"/>
    <property type="project" value="UniProtKB-KW"/>
</dbReference>
<keyword evidence="20" id="KW-0704">Schiff base</keyword>
<dbReference type="Gene3D" id="1.10.150.20">
    <property type="entry name" value="5' to 3' exonuclease, C-terminal subdomain"/>
    <property type="match status" value="1"/>
</dbReference>
<feature type="compositionally biased region" description="Low complexity" evidence="25">
    <location>
        <begin position="649"/>
        <end position="662"/>
    </location>
</feature>
<dbReference type="Gene3D" id="3.30.70.270">
    <property type="match status" value="1"/>
</dbReference>
<keyword evidence="6" id="KW-0515">Mutator protein</keyword>
<keyword evidence="28" id="KW-1185">Reference proteome</keyword>
<evidence type="ECO:0000256" key="12">
    <source>
        <dbReference type="ARBA" id="ARBA00022763"/>
    </source>
</evidence>
<evidence type="ECO:0000256" key="1">
    <source>
        <dbReference type="ARBA" id="ARBA00001936"/>
    </source>
</evidence>
<dbReference type="Pfam" id="PF11799">
    <property type="entry name" value="IMS_C"/>
    <property type="match status" value="1"/>
</dbReference>
<dbReference type="InterPro" id="IPR036775">
    <property type="entry name" value="DNA_pol_Y-fam_lit_finger_sf"/>
</dbReference>
<protein>
    <recommendedName>
        <fullName evidence="24">DNA polymerase iota</fullName>
        <ecNumber evidence="5">2.7.7.7</ecNumber>
    </recommendedName>
</protein>
<proteinExistence type="inferred from homology"/>
<keyword evidence="12" id="KW-0227">DNA damage</keyword>
<evidence type="ECO:0000256" key="9">
    <source>
        <dbReference type="ARBA" id="ARBA00022695"/>
    </source>
</evidence>
<comment type="cofactor">
    <cofactor evidence="2">
        <name>Mg(2+)</name>
        <dbReference type="ChEBI" id="CHEBI:18420"/>
    </cofactor>
</comment>
<gene>
    <name evidence="27" type="ORF">QTO34_002435</name>
</gene>
<dbReference type="PANTHER" id="PTHR46404:SF1">
    <property type="entry name" value="DNA POLYMERASE IOTA"/>
    <property type="match status" value="1"/>
</dbReference>
<dbReference type="InterPro" id="IPR017961">
    <property type="entry name" value="DNA_pol_Y-fam_little_finger"/>
</dbReference>
<dbReference type="InterPro" id="IPR001126">
    <property type="entry name" value="UmuC"/>
</dbReference>
<dbReference type="InterPro" id="IPR043502">
    <property type="entry name" value="DNA/RNA_pol_sf"/>
</dbReference>
<keyword evidence="14" id="KW-0832">Ubl conjugation</keyword>
<evidence type="ECO:0000256" key="15">
    <source>
        <dbReference type="ARBA" id="ARBA00022932"/>
    </source>
</evidence>
<feature type="compositionally biased region" description="Acidic residues" evidence="25">
    <location>
        <begin position="73"/>
        <end position="84"/>
    </location>
</feature>
<name>A0AA40LLU7_CNENI</name>
<evidence type="ECO:0000256" key="21">
    <source>
        <dbReference type="ARBA" id="ARBA00049244"/>
    </source>
</evidence>
<feature type="compositionally biased region" description="Basic and acidic residues" evidence="25">
    <location>
        <begin position="732"/>
        <end position="743"/>
    </location>
</feature>
<feature type="region of interest" description="Disordered" evidence="25">
    <location>
        <begin position="714"/>
        <end position="746"/>
    </location>
</feature>
<accession>A0AA40LLU7</accession>
<evidence type="ECO:0000256" key="24">
    <source>
        <dbReference type="ARBA" id="ARBA00067291"/>
    </source>
</evidence>
<comment type="cofactor">
    <cofactor evidence="1">
        <name>Mn(2+)</name>
        <dbReference type="ChEBI" id="CHEBI:29035"/>
    </cofactor>
</comment>
<evidence type="ECO:0000256" key="13">
    <source>
        <dbReference type="ARBA" id="ARBA00022842"/>
    </source>
</evidence>
<feature type="region of interest" description="Disordered" evidence="25">
    <location>
        <begin position="620"/>
        <end position="690"/>
    </location>
</feature>
<keyword evidence="18" id="KW-0464">Manganese</keyword>
<keyword evidence="10" id="KW-0235">DNA replication</keyword>
<evidence type="ECO:0000256" key="2">
    <source>
        <dbReference type="ARBA" id="ARBA00001946"/>
    </source>
</evidence>
<evidence type="ECO:0000256" key="17">
    <source>
        <dbReference type="ARBA" id="ARBA00023204"/>
    </source>
</evidence>
<comment type="function">
    <text evidence="22">Error-prone DNA polymerase specifically involved in DNA repair. Plays an important role in translesion synthesis, where the normal high-fidelity DNA polymerases cannot proceed and DNA synthesis stalls. Favors Hoogsteen base-pairing in the active site. Inserts the correct base with high-fidelity opposite an adenosine template. Exhibits low fidelity and efficiency opposite a thymidine template, where it will preferentially insert guanosine. May play a role in hypermutation of immunoglobulin genes. Forms a Schiff base with 5'-deoxyribose phosphate at abasic sites, but may not have lyase activity.</text>
</comment>
<dbReference type="Gene3D" id="3.30.1490.100">
    <property type="entry name" value="DNA polymerase, Y-family, little finger domain"/>
    <property type="match status" value="1"/>
</dbReference>
<comment type="caution">
    <text evidence="27">The sequence shown here is derived from an EMBL/GenBank/DDBJ whole genome shotgun (WGS) entry which is preliminary data.</text>
</comment>
<dbReference type="GO" id="GO:0019985">
    <property type="term" value="P:translesion synthesis"/>
    <property type="evidence" value="ECO:0007669"/>
    <property type="project" value="TreeGrafter"/>
</dbReference>
<evidence type="ECO:0000259" key="26">
    <source>
        <dbReference type="PROSITE" id="PS50173"/>
    </source>
</evidence>
<keyword evidence="17" id="KW-0234">DNA repair</keyword>
<reference evidence="27" key="1">
    <citation type="submission" date="2023-06" db="EMBL/GenBank/DDBJ databases">
        <title>Reference genome for the Northern bat (Eptesicus nilssonii), a most northern bat species.</title>
        <authorList>
            <person name="Laine V.N."/>
            <person name="Pulliainen A.T."/>
            <person name="Lilley T.M."/>
        </authorList>
    </citation>
    <scope>NUCLEOTIDE SEQUENCE</scope>
    <source>
        <strain evidence="27">BLF_Eptnil</strain>
        <tissue evidence="27">Kidney</tissue>
    </source>
</reference>
<dbReference type="SUPFAM" id="SSF56672">
    <property type="entry name" value="DNA/RNA polymerases"/>
    <property type="match status" value="1"/>
</dbReference>
<dbReference type="GO" id="GO:0003887">
    <property type="term" value="F:DNA-directed DNA polymerase activity"/>
    <property type="evidence" value="ECO:0007669"/>
    <property type="project" value="UniProtKB-KW"/>
</dbReference>
<evidence type="ECO:0000256" key="22">
    <source>
        <dbReference type="ARBA" id="ARBA00059122"/>
    </source>
</evidence>
<evidence type="ECO:0000256" key="5">
    <source>
        <dbReference type="ARBA" id="ARBA00012417"/>
    </source>
</evidence>
<feature type="region of interest" description="Disordered" evidence="25">
    <location>
        <begin position="357"/>
        <end position="377"/>
    </location>
</feature>
<feature type="compositionally biased region" description="Basic and acidic residues" evidence="25">
    <location>
        <begin position="663"/>
        <end position="677"/>
    </location>
</feature>
<dbReference type="EMBL" id="JAULJE010000011">
    <property type="protein sequence ID" value="KAK1337800.1"/>
    <property type="molecule type" value="Genomic_DNA"/>
</dbReference>
<dbReference type="PANTHER" id="PTHR46404">
    <property type="entry name" value="DNA POLYMERASE IOTA"/>
    <property type="match status" value="1"/>
</dbReference>
<keyword evidence="7" id="KW-0237">DNA synthesis</keyword>
<dbReference type="EC" id="2.7.7.7" evidence="5"/>
<dbReference type="AlphaFoldDB" id="A0AA40LLU7"/>
<comment type="subcellular location">
    <subcellularLocation>
        <location evidence="3">Nucleus</location>
    </subcellularLocation>
</comment>
<comment type="subunit">
    <text evidence="23">Interacts with POLH. Interacts with REV1. Interacts with ubiquitin.</text>
</comment>
<feature type="region of interest" description="Disordered" evidence="25">
    <location>
        <begin position="26"/>
        <end position="105"/>
    </location>
</feature>
<keyword evidence="11" id="KW-0479">Metal-binding</keyword>
<dbReference type="FunFam" id="3.30.70.270:FF:000013">
    <property type="entry name" value="Polymerase (DNA directed) iota"/>
    <property type="match status" value="1"/>
</dbReference>
<evidence type="ECO:0000256" key="7">
    <source>
        <dbReference type="ARBA" id="ARBA00022634"/>
    </source>
</evidence>
<dbReference type="InterPro" id="IPR025527">
    <property type="entry name" value="HUWE1/Rev1_UBM"/>
</dbReference>
<dbReference type="FunFam" id="3.40.1170.60:FF:000007">
    <property type="entry name" value="DNA polymerase iota"/>
    <property type="match status" value="1"/>
</dbReference>
<evidence type="ECO:0000256" key="6">
    <source>
        <dbReference type="ARBA" id="ARBA00022457"/>
    </source>
</evidence>
<dbReference type="Proteomes" id="UP001177744">
    <property type="component" value="Unassembled WGS sequence"/>
</dbReference>
<dbReference type="Pfam" id="PF14377">
    <property type="entry name" value="UBM"/>
    <property type="match status" value="2"/>
</dbReference>
<evidence type="ECO:0000256" key="18">
    <source>
        <dbReference type="ARBA" id="ARBA00023211"/>
    </source>
</evidence>
<evidence type="ECO:0000256" key="20">
    <source>
        <dbReference type="ARBA" id="ARBA00023270"/>
    </source>
</evidence>
<dbReference type="Gene3D" id="6.10.250.1630">
    <property type="match status" value="2"/>
</dbReference>
<keyword evidence="8" id="KW-0808">Transferase</keyword>
<dbReference type="Gene3D" id="3.40.1170.60">
    <property type="match status" value="1"/>
</dbReference>
<keyword evidence="16" id="KW-0238">DNA-binding</keyword>
<evidence type="ECO:0000256" key="4">
    <source>
        <dbReference type="ARBA" id="ARBA00010945"/>
    </source>
</evidence>
<keyword evidence="13" id="KW-0460">Magnesium</keyword>
<dbReference type="PROSITE" id="PS50173">
    <property type="entry name" value="UMUC"/>
    <property type="match status" value="1"/>
</dbReference>
<evidence type="ECO:0000256" key="11">
    <source>
        <dbReference type="ARBA" id="ARBA00022723"/>
    </source>
</evidence>
<keyword evidence="15" id="KW-0239">DNA-directed DNA polymerase</keyword>
<dbReference type="GO" id="GO:0003684">
    <property type="term" value="F:damaged DNA binding"/>
    <property type="evidence" value="ECO:0007669"/>
    <property type="project" value="InterPro"/>
</dbReference>
<dbReference type="SUPFAM" id="SSF100879">
    <property type="entry name" value="Lesion bypass DNA polymerase (Y-family), little finger domain"/>
    <property type="match status" value="1"/>
</dbReference>
<keyword evidence="19" id="KW-0539">Nucleus</keyword>
<evidence type="ECO:0000256" key="3">
    <source>
        <dbReference type="ARBA" id="ARBA00004123"/>
    </source>
</evidence>
<organism evidence="27 28">
    <name type="scientific">Cnephaeus nilssonii</name>
    <name type="common">Northern bat</name>
    <name type="synonym">Eptesicus nilssonii</name>
    <dbReference type="NCBI Taxonomy" id="3371016"/>
    <lineage>
        <taxon>Eukaryota</taxon>
        <taxon>Metazoa</taxon>
        <taxon>Chordata</taxon>
        <taxon>Craniata</taxon>
        <taxon>Vertebrata</taxon>
        <taxon>Euteleostomi</taxon>
        <taxon>Mammalia</taxon>
        <taxon>Eutheria</taxon>
        <taxon>Laurasiatheria</taxon>
        <taxon>Chiroptera</taxon>
        <taxon>Yangochiroptera</taxon>
        <taxon>Vespertilionidae</taxon>
        <taxon>Cnephaeus</taxon>
    </lineage>
</organism>
<evidence type="ECO:0000256" key="25">
    <source>
        <dbReference type="SAM" id="MobiDB-lite"/>
    </source>
</evidence>
<keyword evidence="9" id="KW-0548">Nucleotidyltransferase</keyword>
<dbReference type="FunFam" id="3.30.1490.100:FF:000003">
    <property type="entry name" value="Polymerase (DNA directed) iota"/>
    <property type="match status" value="1"/>
</dbReference>
<evidence type="ECO:0000256" key="23">
    <source>
        <dbReference type="ARBA" id="ARBA00063167"/>
    </source>
</evidence>
<evidence type="ECO:0000256" key="10">
    <source>
        <dbReference type="ARBA" id="ARBA00022705"/>
    </source>
</evidence>
<evidence type="ECO:0000313" key="28">
    <source>
        <dbReference type="Proteomes" id="UP001177744"/>
    </source>
</evidence>
<feature type="domain" description="UmuC" evidence="26">
    <location>
        <begin position="117"/>
        <end position="323"/>
    </location>
</feature>
<dbReference type="GO" id="GO:0046872">
    <property type="term" value="F:metal ion binding"/>
    <property type="evidence" value="ECO:0007669"/>
    <property type="project" value="UniProtKB-KW"/>
</dbReference>
<feature type="compositionally biased region" description="Low complexity" evidence="25">
    <location>
        <begin position="633"/>
        <end position="642"/>
    </location>
</feature>
<evidence type="ECO:0000313" key="27">
    <source>
        <dbReference type="EMBL" id="KAK1337800.1"/>
    </source>
</evidence>
<dbReference type="GO" id="GO:0006281">
    <property type="term" value="P:DNA repair"/>
    <property type="evidence" value="ECO:0007669"/>
    <property type="project" value="UniProtKB-KW"/>
</dbReference>
<comment type="similarity">
    <text evidence="4">Belongs to the DNA polymerase type-Y family.</text>
</comment>
<evidence type="ECO:0000256" key="8">
    <source>
        <dbReference type="ARBA" id="ARBA00022679"/>
    </source>
</evidence>
<dbReference type="GO" id="GO:0005634">
    <property type="term" value="C:nucleus"/>
    <property type="evidence" value="ECO:0007669"/>
    <property type="project" value="UniProtKB-SubCell"/>
</dbReference>
<comment type="catalytic activity">
    <reaction evidence="21">
        <text>DNA(n) + a 2'-deoxyribonucleoside 5'-triphosphate = DNA(n+1) + diphosphate</text>
        <dbReference type="Rhea" id="RHEA:22508"/>
        <dbReference type="Rhea" id="RHEA-COMP:17339"/>
        <dbReference type="Rhea" id="RHEA-COMP:17340"/>
        <dbReference type="ChEBI" id="CHEBI:33019"/>
        <dbReference type="ChEBI" id="CHEBI:61560"/>
        <dbReference type="ChEBI" id="CHEBI:173112"/>
        <dbReference type="EC" id="2.7.7.7"/>
    </reaction>
</comment>
<evidence type="ECO:0000256" key="14">
    <source>
        <dbReference type="ARBA" id="ARBA00022843"/>
    </source>
</evidence>
<dbReference type="Pfam" id="PF00817">
    <property type="entry name" value="IMS"/>
    <property type="match status" value="1"/>
</dbReference>